<keyword evidence="1" id="KW-0812">Transmembrane</keyword>
<keyword evidence="1" id="KW-0472">Membrane</keyword>
<gene>
    <name evidence="2" type="ORF">CKO43_19435</name>
</gene>
<keyword evidence="3" id="KW-1185">Reference proteome</keyword>
<feature type="non-terminal residue" evidence="2">
    <location>
        <position position="77"/>
    </location>
</feature>
<protein>
    <submittedName>
        <fullName evidence="2">Uncharacterized protein</fullName>
    </submittedName>
</protein>
<organism evidence="2 3">
    <name type="scientific">Rubrivivax gelatinosus</name>
    <name type="common">Rhodocyclus gelatinosus</name>
    <name type="synonym">Rhodopseudomonas gelatinosa</name>
    <dbReference type="NCBI Taxonomy" id="28068"/>
    <lineage>
        <taxon>Bacteria</taxon>
        <taxon>Pseudomonadati</taxon>
        <taxon>Pseudomonadota</taxon>
        <taxon>Betaproteobacteria</taxon>
        <taxon>Burkholderiales</taxon>
        <taxon>Sphaerotilaceae</taxon>
        <taxon>Rubrivivax</taxon>
    </lineage>
</organism>
<keyword evidence="1" id="KW-1133">Transmembrane helix</keyword>
<dbReference type="EMBL" id="NRRU01000088">
    <property type="protein sequence ID" value="MBK1714938.1"/>
    <property type="molecule type" value="Genomic_DNA"/>
</dbReference>
<dbReference type="Proteomes" id="UP001041814">
    <property type="component" value="Unassembled WGS sequence"/>
</dbReference>
<name>A0ABS1DZF0_RUBGE</name>
<proteinExistence type="predicted"/>
<accession>A0ABS1DZF0</accession>
<comment type="caution">
    <text evidence="2">The sequence shown here is derived from an EMBL/GenBank/DDBJ whole genome shotgun (WGS) entry which is preliminary data.</text>
</comment>
<evidence type="ECO:0000313" key="2">
    <source>
        <dbReference type="EMBL" id="MBK1714938.1"/>
    </source>
</evidence>
<feature type="transmembrane region" description="Helical" evidence="1">
    <location>
        <begin position="50"/>
        <end position="70"/>
    </location>
</feature>
<sequence>MADHPTSTYRRPPPCLFETCGDTPAVGPRLRDIDASAASPPARPGRRWPVGAPVALALGVLLLGALAAGARPAVPGA</sequence>
<evidence type="ECO:0000313" key="3">
    <source>
        <dbReference type="Proteomes" id="UP001041814"/>
    </source>
</evidence>
<reference evidence="2" key="1">
    <citation type="submission" date="2017-08" db="EMBL/GenBank/DDBJ databases">
        <authorList>
            <person name="Imhoff J.F."/>
            <person name="Rahn T."/>
            <person name="Kuenzel S."/>
            <person name="Neulinger S.C."/>
        </authorList>
    </citation>
    <scope>NUCLEOTIDE SEQUENCE</scope>
    <source>
        <strain evidence="2">IM 151</strain>
    </source>
</reference>
<evidence type="ECO:0000256" key="1">
    <source>
        <dbReference type="SAM" id="Phobius"/>
    </source>
</evidence>
<dbReference type="RefSeq" id="WP_207185139.1">
    <property type="nucleotide sequence ID" value="NZ_NRRU01000088.1"/>
</dbReference>
<reference evidence="2" key="2">
    <citation type="journal article" date="2020" name="Microorganisms">
        <title>Osmotic Adaptation and Compatible Solute Biosynthesis of Phototrophic Bacteria as Revealed from Genome Analyses.</title>
        <authorList>
            <person name="Imhoff J.F."/>
            <person name="Rahn T."/>
            <person name="Kunzel S."/>
            <person name="Keller A."/>
            <person name="Neulinger S.C."/>
        </authorList>
    </citation>
    <scope>NUCLEOTIDE SEQUENCE</scope>
    <source>
        <strain evidence="2">IM 151</strain>
    </source>
</reference>